<protein>
    <submittedName>
        <fullName evidence="1">Uncharacterized protein</fullName>
    </submittedName>
</protein>
<comment type="caution">
    <text evidence="1">The sequence shown here is derived from an EMBL/GenBank/DDBJ whole genome shotgun (WGS) entry which is preliminary data.</text>
</comment>
<evidence type="ECO:0000313" key="2">
    <source>
        <dbReference type="Proteomes" id="UP001566476"/>
    </source>
</evidence>
<reference evidence="1 2" key="1">
    <citation type="submission" date="2024-07" db="EMBL/GenBank/DDBJ databases">
        <authorList>
            <person name="Thanompreechachai J."/>
            <person name="Duangmal K."/>
        </authorList>
    </citation>
    <scope>NUCLEOTIDE SEQUENCE [LARGE SCALE GENOMIC DNA]</scope>
    <source>
        <strain evidence="1 2">TBRC 1896</strain>
    </source>
</reference>
<name>A0ABV4I6X9_9ACTN</name>
<sequence>MLSPHRWPPAVEPEDLGAVVHGPVVLARAPGIVAALRCVFAHTDGLSLPFVLRAEGVQAEAALRQSQWGGIDEDGPQGWSEPALAVRVGGHEGFVDPSQARGSGGEDAYDLDATFWLDVRPEEVARDHRLELTVAWPQAGLPETTTVLTLRPWAAGEVLPLL</sequence>
<dbReference type="EMBL" id="JBGGTQ010000011">
    <property type="protein sequence ID" value="MEZ0494450.1"/>
    <property type="molecule type" value="Genomic_DNA"/>
</dbReference>
<gene>
    <name evidence="1" type="ORF">AB2L28_19605</name>
</gene>
<keyword evidence="2" id="KW-1185">Reference proteome</keyword>
<evidence type="ECO:0000313" key="1">
    <source>
        <dbReference type="EMBL" id="MEZ0494450.1"/>
    </source>
</evidence>
<organism evidence="1 2">
    <name type="scientific">Kineococcus mangrovi</name>
    <dbReference type="NCBI Taxonomy" id="1660183"/>
    <lineage>
        <taxon>Bacteria</taxon>
        <taxon>Bacillati</taxon>
        <taxon>Actinomycetota</taxon>
        <taxon>Actinomycetes</taxon>
        <taxon>Kineosporiales</taxon>
        <taxon>Kineosporiaceae</taxon>
        <taxon>Kineococcus</taxon>
    </lineage>
</organism>
<accession>A0ABV4I6X9</accession>
<dbReference type="Proteomes" id="UP001566476">
    <property type="component" value="Unassembled WGS sequence"/>
</dbReference>
<dbReference type="RefSeq" id="WP_370720675.1">
    <property type="nucleotide sequence ID" value="NZ_JBGGTQ010000011.1"/>
</dbReference>
<proteinExistence type="predicted"/>